<gene>
    <name evidence="2" type="ORF">J1786_15100</name>
</gene>
<comment type="caution">
    <text evidence="2">The sequence shown here is derived from an EMBL/GenBank/DDBJ whole genome shotgun (WGS) entry which is preliminary data.</text>
</comment>
<evidence type="ECO:0000313" key="2">
    <source>
        <dbReference type="EMBL" id="MBU9836131.1"/>
    </source>
</evidence>
<organism evidence="2 3">
    <name type="scientific">Rahnella perminowiae</name>
    <dbReference type="NCBI Taxonomy" id="2816244"/>
    <lineage>
        <taxon>Bacteria</taxon>
        <taxon>Pseudomonadati</taxon>
        <taxon>Pseudomonadota</taxon>
        <taxon>Gammaproteobacteria</taxon>
        <taxon>Enterobacterales</taxon>
        <taxon>Yersiniaceae</taxon>
        <taxon>Rahnella</taxon>
    </lineage>
</organism>
<name>A0ABS6L2R3_9GAMM</name>
<protein>
    <submittedName>
        <fullName evidence="2">Uncharacterized protein</fullName>
    </submittedName>
</protein>
<keyword evidence="3" id="KW-1185">Reference proteome</keyword>
<dbReference type="Proteomes" id="UP000699865">
    <property type="component" value="Unassembled WGS sequence"/>
</dbReference>
<feature type="region of interest" description="Disordered" evidence="1">
    <location>
        <begin position="1"/>
        <end position="25"/>
    </location>
</feature>
<feature type="compositionally biased region" description="Polar residues" evidence="1">
    <location>
        <begin position="10"/>
        <end position="25"/>
    </location>
</feature>
<accession>A0ABS6L2R3</accession>
<dbReference type="EMBL" id="JAFMOU010000069">
    <property type="protein sequence ID" value="MBU9836131.1"/>
    <property type="molecule type" value="Genomic_DNA"/>
</dbReference>
<evidence type="ECO:0000313" key="3">
    <source>
        <dbReference type="Proteomes" id="UP000699865"/>
    </source>
</evidence>
<proteinExistence type="predicted"/>
<evidence type="ECO:0000256" key="1">
    <source>
        <dbReference type="SAM" id="MobiDB-lite"/>
    </source>
</evidence>
<dbReference type="RefSeq" id="WP_217138642.1">
    <property type="nucleotide sequence ID" value="NZ_JAFMOS010000496.1"/>
</dbReference>
<sequence length="182" mass="20310">MFSRLGRLFSASTPPQGKNAESNNTFPPSFISLGNSCTYRYDSRGPEIIKVQGFVGTISRDNTEFRVFGDNTIFASRTKKGAKAFLKTRTFTGQKNFQYLYQINILGRRSFSFVENYNRDKNALVEAILSSLPAELLAGMSVDEARSLAHNALIRDFNSVDEIQIEGPIQGQRISHIATTLV</sequence>
<reference evidence="2 3" key="1">
    <citation type="submission" date="2021-03" db="EMBL/GenBank/DDBJ databases">
        <title>Five novel Rahnella species.</title>
        <authorList>
            <person name="Brady C."/>
            <person name="Asselin J."/>
            <person name="Beer S."/>
            <person name="Bruberg M.B."/>
            <person name="Crampton B."/>
            <person name="Venter S."/>
            <person name="Arnold D."/>
            <person name="Denman S."/>
        </authorList>
    </citation>
    <scope>NUCLEOTIDE SEQUENCE [LARGE SCALE GENOMIC DNA]</scope>
    <source>
        <strain evidence="2 3">L72c</strain>
    </source>
</reference>